<reference evidence="4" key="1">
    <citation type="submission" date="2019-10" db="EMBL/GenBank/DDBJ databases">
        <title>Complete genome sequence of Corynebacterium urogenitalis DSM 108747, isolated from the genital tract of a cow.</title>
        <authorList>
            <person name="Ruckert C."/>
            <person name="Ballas P."/>
            <person name="Wagener K."/>
            <person name="Drillich M."/>
            <person name="Kaempfer P."/>
            <person name="Busse H.-J."/>
            <person name="Ehling-Schulz M."/>
        </authorList>
    </citation>
    <scope>NUCLEOTIDE SEQUENCE [LARGE SCALE GENOMIC DNA]</scope>
    <source>
        <strain evidence="4">LMM 1652</strain>
    </source>
</reference>
<dbReference type="KEGG" id="cuo:CUROG_10395"/>
<evidence type="ECO:0000256" key="1">
    <source>
        <dbReference type="SAM" id="MobiDB-lite"/>
    </source>
</evidence>
<keyword evidence="2" id="KW-0472">Membrane</keyword>
<feature type="transmembrane region" description="Helical" evidence="2">
    <location>
        <begin position="6"/>
        <end position="33"/>
    </location>
</feature>
<evidence type="ECO:0000256" key="2">
    <source>
        <dbReference type="SAM" id="Phobius"/>
    </source>
</evidence>
<evidence type="ECO:0008006" key="5">
    <source>
        <dbReference type="Google" id="ProtNLM"/>
    </source>
</evidence>
<keyword evidence="2" id="KW-0812">Transmembrane</keyword>
<evidence type="ECO:0000313" key="3">
    <source>
        <dbReference type="EMBL" id="QFQ03411.1"/>
    </source>
</evidence>
<feature type="compositionally biased region" description="Low complexity" evidence="1">
    <location>
        <begin position="211"/>
        <end position="237"/>
    </location>
</feature>
<feature type="region of interest" description="Disordered" evidence="1">
    <location>
        <begin position="189"/>
        <end position="237"/>
    </location>
</feature>
<sequence>MGWGGYTLMVMTFLSIILGVLGVGVLVVGLLAVTGKLPGNSIIGLRIPEVRKSQEYWTMAHKIAGPPWTGSGVALLASAAVAWNASGWLWLIVGLLVVAAVFLVGMGAALAAHAVAQVDARAQKAAEAEGTAACCSSASSPLPDDATSPSAAGDACCSDGVVSAEACASGQACGSCSLNGSCEGGGAAFDARADHGDKPKQPAASSMNVGSAASPAASAPALDLDAARRAVASQDER</sequence>
<name>A0A5J6ZAV7_9CORY</name>
<keyword evidence="2" id="KW-1133">Transmembrane helix</keyword>
<dbReference type="Proteomes" id="UP000326711">
    <property type="component" value="Chromosome"/>
</dbReference>
<keyword evidence="4" id="KW-1185">Reference proteome</keyword>
<gene>
    <name evidence="3" type="ORF">CUROG_10395</name>
</gene>
<dbReference type="AlphaFoldDB" id="A0A5J6ZAV7"/>
<protein>
    <recommendedName>
        <fullName evidence="5">SdpI/YhfL protein family</fullName>
    </recommendedName>
</protein>
<feature type="compositionally biased region" description="Basic and acidic residues" evidence="1">
    <location>
        <begin position="191"/>
        <end position="200"/>
    </location>
</feature>
<feature type="transmembrane region" description="Helical" evidence="2">
    <location>
        <begin position="89"/>
        <end position="115"/>
    </location>
</feature>
<accession>A0A5J6ZAV7</accession>
<evidence type="ECO:0000313" key="4">
    <source>
        <dbReference type="Proteomes" id="UP000326711"/>
    </source>
</evidence>
<proteinExistence type="predicted"/>
<dbReference type="InterPro" id="IPR025962">
    <property type="entry name" value="SdpI/YhfL"/>
</dbReference>
<dbReference type="EMBL" id="CP045032">
    <property type="protein sequence ID" value="QFQ03411.1"/>
    <property type="molecule type" value="Genomic_DNA"/>
</dbReference>
<dbReference type="Pfam" id="PF13630">
    <property type="entry name" value="SdpI"/>
    <property type="match status" value="1"/>
</dbReference>
<organism evidence="3 4">
    <name type="scientific">Corynebacterium urogenitale</name>
    <dbReference type="NCBI Taxonomy" id="2487892"/>
    <lineage>
        <taxon>Bacteria</taxon>
        <taxon>Bacillati</taxon>
        <taxon>Actinomycetota</taxon>
        <taxon>Actinomycetes</taxon>
        <taxon>Mycobacteriales</taxon>
        <taxon>Corynebacteriaceae</taxon>
        <taxon>Corynebacterium</taxon>
    </lineage>
</organism>